<evidence type="ECO:0000313" key="2">
    <source>
        <dbReference type="Proteomes" id="UP000218731"/>
    </source>
</evidence>
<protein>
    <submittedName>
        <fullName evidence="1">Uncharacterized protein</fullName>
    </submittedName>
</protein>
<keyword evidence="1" id="KW-0614">Plasmid</keyword>
<evidence type="ECO:0000313" key="1">
    <source>
        <dbReference type="EMBL" id="BAW26642.1"/>
    </source>
</evidence>
<accession>A0A1L7NMI0</accession>
<dbReference type="AlphaFoldDB" id="A0A1L7NMI0"/>
<organism evidence="1 2">
    <name type="scientific">Pseudomonas putida</name>
    <name type="common">Arthrobacter siderocapsulatus</name>
    <dbReference type="NCBI Taxonomy" id="303"/>
    <lineage>
        <taxon>Bacteria</taxon>
        <taxon>Pseudomonadati</taxon>
        <taxon>Pseudomonadota</taxon>
        <taxon>Gammaproteobacteria</taxon>
        <taxon>Pseudomonadales</taxon>
        <taxon>Pseudomonadaceae</taxon>
        <taxon>Pseudomonas</taxon>
    </lineage>
</organism>
<dbReference type="RefSeq" id="WP_042920901.1">
    <property type="nucleotide sequence ID" value="NZ_AP015030.1"/>
</dbReference>
<dbReference type="Proteomes" id="UP000218731">
    <property type="component" value="Plasmid pKF715A"/>
</dbReference>
<proteinExistence type="predicted"/>
<gene>
    <name evidence="1" type="ORF">KF715C_pA1370</name>
</gene>
<geneLocation type="plasmid" evidence="2">
    <name>pkf715a dna</name>
</geneLocation>
<reference evidence="1 2" key="1">
    <citation type="submission" date="2015-11" db="EMBL/GenBank/DDBJ databases">
        <title>Complete genome sequencing of a biphenyl-degrading bacterium, Pseudomonas putida KF715 (=NBRC110667).</title>
        <authorList>
            <person name="Suenaga H."/>
            <person name="Fujihara N."/>
            <person name="Watanabe T."/>
            <person name="Hirose J."/>
            <person name="Kimura N."/>
            <person name="Yamazoe A."/>
            <person name="Hosoyama A."/>
            <person name="Shimodaira J."/>
            <person name="Furukawa K."/>
        </authorList>
    </citation>
    <scope>NUCLEOTIDE SEQUENCE [LARGE SCALE GENOMIC DNA]</scope>
    <source>
        <strain evidence="1 2">KF715</strain>
        <plasmid evidence="2">Plasmid pkf715a dna</plasmid>
    </source>
</reference>
<name>A0A1L7NMI0_PSEPU</name>
<dbReference type="EMBL" id="AP015030">
    <property type="protein sequence ID" value="BAW26642.1"/>
    <property type="molecule type" value="Genomic_DNA"/>
</dbReference>
<sequence length="117" mass="12969">MTTSMPHILQHQVHAFVCPCCGYEEETVGEGPQAFGAEVFETVSCPRCKESWRNEYRLFATRHKESDEVAIVQTQPLSALMALDAMSWLDEDPCDTPELAAAKKQARDALAGAQKPN</sequence>